<dbReference type="InterPro" id="IPR050659">
    <property type="entry name" value="Peptidase_M24B"/>
</dbReference>
<feature type="domain" description="Peptidase M24" evidence="1">
    <location>
        <begin position="144"/>
        <end position="379"/>
    </location>
</feature>
<dbReference type="InterPro" id="IPR000587">
    <property type="entry name" value="Creatinase_N"/>
</dbReference>
<protein>
    <submittedName>
        <fullName evidence="3">Peptidase M24</fullName>
    </submittedName>
</protein>
<dbReference type="PANTHER" id="PTHR46112:SF2">
    <property type="entry name" value="XAA-PRO AMINOPEPTIDASE P-RELATED"/>
    <property type="match status" value="1"/>
</dbReference>
<evidence type="ECO:0000259" key="2">
    <source>
        <dbReference type="Pfam" id="PF01321"/>
    </source>
</evidence>
<gene>
    <name evidence="3" type="ORF">U473_02435</name>
</gene>
<dbReference type="EMBL" id="LSKU01000001">
    <property type="protein sequence ID" value="KXG43009.1"/>
    <property type="molecule type" value="Genomic_DNA"/>
</dbReference>
<dbReference type="OrthoDB" id="9806388at2"/>
<dbReference type="InterPro" id="IPR000994">
    <property type="entry name" value="Pept_M24"/>
</dbReference>
<accession>A0A135L297</accession>
<organism evidence="3 4">
    <name type="scientific">Tepidibacillus decaturensis</name>
    <dbReference type="NCBI Taxonomy" id="1413211"/>
    <lineage>
        <taxon>Bacteria</taxon>
        <taxon>Bacillati</taxon>
        <taxon>Bacillota</taxon>
        <taxon>Bacilli</taxon>
        <taxon>Bacillales</taxon>
        <taxon>Bacillaceae</taxon>
        <taxon>Tepidibacillus</taxon>
    </lineage>
</organism>
<dbReference type="Pfam" id="PF00557">
    <property type="entry name" value="Peptidase_M24"/>
    <property type="match status" value="1"/>
</dbReference>
<dbReference type="SUPFAM" id="SSF55920">
    <property type="entry name" value="Creatinase/aminopeptidase"/>
    <property type="match status" value="1"/>
</dbReference>
<dbReference type="PANTHER" id="PTHR46112">
    <property type="entry name" value="AMINOPEPTIDASE"/>
    <property type="match status" value="1"/>
</dbReference>
<feature type="domain" description="Creatinase N-terminal" evidence="2">
    <location>
        <begin position="14"/>
        <end position="137"/>
    </location>
</feature>
<dbReference type="Gene3D" id="3.40.350.10">
    <property type="entry name" value="Creatinase/prolidase N-terminal domain"/>
    <property type="match status" value="1"/>
</dbReference>
<dbReference type="STRING" id="1413211.U473_02435"/>
<name>A0A135L297_9BACI</name>
<keyword evidence="4" id="KW-1185">Reference proteome</keyword>
<dbReference type="CDD" id="cd01066">
    <property type="entry name" value="APP_MetAP"/>
    <property type="match status" value="1"/>
</dbReference>
<proteinExistence type="predicted"/>
<evidence type="ECO:0000313" key="4">
    <source>
        <dbReference type="Proteomes" id="UP000070352"/>
    </source>
</evidence>
<reference evidence="3 4" key="1">
    <citation type="submission" date="2016-02" db="EMBL/GenBank/DDBJ databases">
        <title>Draft Genome for Tepidibacillus decaturensis nov. sp. Strain Z9, an Anaerobic, Moderately Thermophilic and Heterotrophic Bacterium from Deep Subsurface of the Illinois Basin, USA.</title>
        <authorList>
            <person name="Dong Y."/>
            <person name="Chang J.Y."/>
            <person name="Sanford R."/>
            <person name="Fouke B.W."/>
        </authorList>
    </citation>
    <scope>NUCLEOTIDE SEQUENCE [LARGE SCALE GENOMIC DNA]</scope>
    <source>
        <strain evidence="3 4">Z9</strain>
    </source>
</reference>
<dbReference type="AlphaFoldDB" id="A0A135L297"/>
<dbReference type="Pfam" id="PF01321">
    <property type="entry name" value="Creatinase_N"/>
    <property type="match status" value="1"/>
</dbReference>
<dbReference type="SUPFAM" id="SSF53092">
    <property type="entry name" value="Creatinase/prolidase N-terminal domain"/>
    <property type="match status" value="1"/>
</dbReference>
<evidence type="ECO:0000259" key="1">
    <source>
        <dbReference type="Pfam" id="PF00557"/>
    </source>
</evidence>
<comment type="caution">
    <text evidence="3">The sequence shown here is derived from an EMBL/GenBank/DDBJ whole genome shotgun (WGS) entry which is preliminary data.</text>
</comment>
<sequence>MNYQVVPKQELKERVAKLQQLLEHLQYDGALLTQHVDLFYYSGTMQNSIMFIPKTGEPLLFVKKSMVRAKEETPFNIEALGSLKNLPEQLLKKGYLFRKVGIELDVLPYNQFVRIKKVFSDTQFYDLSPTIRLQRSIKSAYEIEMIRQSAQVAYDAMQAVPNLLRLGMTEVEFIAELERFIRVRGHIGQVRMRAYNQEIVLGMVVSGDSATVPSSFDGPAGGEGLTPAMPQGAGWKKIEKNEPILIDMAIAVNGYIVDQTRMAIIGELEKELEEAYQVSLHILKDTEKQAKPGTLWSQHYLNALKMAKEAGLEDYFMGFKEDQVKFLGHGVGLELDEWPVLAKGLDQPLEVGMVIAIEPKFTFPGKGVIGIENTYVVTEKGLESLSFAAEEIIKIP</sequence>
<dbReference type="InterPro" id="IPR036005">
    <property type="entry name" value="Creatinase/aminopeptidase-like"/>
</dbReference>
<dbReference type="RefSeq" id="WP_068722993.1">
    <property type="nucleotide sequence ID" value="NZ_LSKU01000001.1"/>
</dbReference>
<dbReference type="InterPro" id="IPR029149">
    <property type="entry name" value="Creatin/AminoP/Spt16_N"/>
</dbReference>
<dbReference type="Gene3D" id="3.90.230.10">
    <property type="entry name" value="Creatinase/methionine aminopeptidase superfamily"/>
    <property type="match status" value="1"/>
</dbReference>
<evidence type="ECO:0000313" key="3">
    <source>
        <dbReference type="EMBL" id="KXG43009.1"/>
    </source>
</evidence>
<dbReference type="Proteomes" id="UP000070352">
    <property type="component" value="Unassembled WGS sequence"/>
</dbReference>